<reference evidence="1 2" key="3">
    <citation type="journal article" date="2015" name="Genome Announc.">
        <title>Draft Genome Sequence of the Archiascomycetous Yeast Saitoella complicata.</title>
        <authorList>
            <person name="Yamauchi K."/>
            <person name="Kondo S."/>
            <person name="Hamamoto M."/>
            <person name="Takahashi Y."/>
            <person name="Ogura Y."/>
            <person name="Hayashi T."/>
            <person name="Nishida H."/>
        </authorList>
    </citation>
    <scope>NUCLEOTIDE SEQUENCE [LARGE SCALE GENOMIC DNA]</scope>
    <source>
        <strain evidence="1 2">NRRL Y-17804</strain>
    </source>
</reference>
<evidence type="ECO:0000313" key="2">
    <source>
        <dbReference type="Proteomes" id="UP000033140"/>
    </source>
</evidence>
<dbReference type="EMBL" id="BACD03000003">
    <property type="protein sequence ID" value="GAO46398.1"/>
    <property type="molecule type" value="Genomic_DNA"/>
</dbReference>
<keyword evidence="2" id="KW-1185">Reference proteome</keyword>
<accession>A0A0E9N9D8</accession>
<gene>
    <name evidence="1" type="ORF">G7K_0629-t1</name>
</gene>
<dbReference type="AlphaFoldDB" id="A0A0E9N9D8"/>
<organism evidence="1 2">
    <name type="scientific">Saitoella complicata (strain BCRC 22490 / CBS 7301 / JCM 7358 / NBRC 10748 / NRRL Y-17804)</name>
    <dbReference type="NCBI Taxonomy" id="698492"/>
    <lineage>
        <taxon>Eukaryota</taxon>
        <taxon>Fungi</taxon>
        <taxon>Dikarya</taxon>
        <taxon>Ascomycota</taxon>
        <taxon>Taphrinomycotina</taxon>
        <taxon>Taphrinomycotina incertae sedis</taxon>
        <taxon>Saitoella</taxon>
    </lineage>
</organism>
<name>A0A0E9N9D8_SAICN</name>
<evidence type="ECO:0000313" key="1">
    <source>
        <dbReference type="EMBL" id="GAO46398.1"/>
    </source>
</evidence>
<protein>
    <submittedName>
        <fullName evidence="1">Uncharacterized protein</fullName>
    </submittedName>
</protein>
<comment type="caution">
    <text evidence="1">The sequence shown here is derived from an EMBL/GenBank/DDBJ whole genome shotgun (WGS) entry which is preliminary data.</text>
</comment>
<proteinExistence type="predicted"/>
<sequence>MSPIKEKSINNAAGPPFANALPLPTKRPVPMEPPIAIICKCLPFNLLFKCASSYVGGFIPSPGPLGTPFSTSSPSAVCTVIDPAVPGMAGLNESNARWKRLPREAWVGVVCFSRTTPSSTYPPAIGSGCFLYSDIAAERCTLTLDPCCVYCRAPGVWNQEVKMGSGRDRGGNVHHINACAGSVRCSSHTHEMRFPTDPNRPDIHPYVTPVYNPTENVSNVDGVSLGVRS</sequence>
<dbReference type="Proteomes" id="UP000033140">
    <property type="component" value="Unassembled WGS sequence"/>
</dbReference>
<reference evidence="1 2" key="1">
    <citation type="journal article" date="2011" name="J. Gen. Appl. Microbiol.">
        <title>Draft genome sequencing of the enigmatic yeast Saitoella complicata.</title>
        <authorList>
            <person name="Nishida H."/>
            <person name="Hamamoto M."/>
            <person name="Sugiyama J."/>
        </authorList>
    </citation>
    <scope>NUCLEOTIDE SEQUENCE [LARGE SCALE GENOMIC DNA]</scope>
    <source>
        <strain evidence="1 2">NRRL Y-17804</strain>
    </source>
</reference>
<reference evidence="1 2" key="2">
    <citation type="journal article" date="2014" name="J. Gen. Appl. Microbiol.">
        <title>The early diverging ascomycetous budding yeast Saitoella complicata has three histone deacetylases belonging to the Clr6, Hos2, and Rpd3 lineages.</title>
        <authorList>
            <person name="Nishida H."/>
            <person name="Matsumoto T."/>
            <person name="Kondo S."/>
            <person name="Hamamoto M."/>
            <person name="Yoshikawa H."/>
        </authorList>
    </citation>
    <scope>NUCLEOTIDE SEQUENCE [LARGE SCALE GENOMIC DNA]</scope>
    <source>
        <strain evidence="1 2">NRRL Y-17804</strain>
    </source>
</reference>